<evidence type="ECO:0000313" key="3">
    <source>
        <dbReference type="EMBL" id="EFK96527.1"/>
    </source>
</evidence>
<accession>D9PIT9</accession>
<reference evidence="3" key="2">
    <citation type="journal article" date="2011" name="Microb. Ecol.">
        <title>Taxonomic and Functional Metagenomic Profiling of the Microbial Community in the Anoxic Sediment of a Sub-saline Shallow Lake (Laguna de Carrizo, Central Spain).</title>
        <authorList>
            <person name="Ferrer M."/>
            <person name="Guazzaroni M.E."/>
            <person name="Richter M."/>
            <person name="Garcia-Salamanca A."/>
            <person name="Yarza P."/>
            <person name="Suarez-Suarez A."/>
            <person name="Solano J."/>
            <person name="Alcaide M."/>
            <person name="van Dillewijn P."/>
            <person name="Molina-Henares M.A."/>
            <person name="Lopez-Cortes N."/>
            <person name="Al-Ramahi Y."/>
            <person name="Guerrero C."/>
            <person name="Acosta A."/>
            <person name="de Eugenio L.I."/>
            <person name="Martinez V."/>
            <person name="Marques S."/>
            <person name="Rojo F."/>
            <person name="Santero E."/>
            <person name="Genilloud O."/>
            <person name="Perez-Perez J."/>
            <person name="Rossello-Mora R."/>
            <person name="Ramos J.L."/>
        </authorList>
    </citation>
    <scope>NUCLEOTIDE SEQUENCE</scope>
</reference>
<dbReference type="Pfam" id="PF00037">
    <property type="entry name" value="Fer4"/>
    <property type="match status" value="1"/>
</dbReference>
<reference evidence="3" key="1">
    <citation type="submission" date="2010-07" db="EMBL/GenBank/DDBJ databases">
        <authorList>
            <consortium name="CONSOLIDER consortium CSD2007-00005"/>
            <person name="Guazzaroni M.-E."/>
            <person name="Richter M."/>
            <person name="Garcia-Salamanca A."/>
            <person name="Yarza P."/>
            <person name="Ferrer M."/>
        </authorList>
    </citation>
    <scope>NUCLEOTIDE SEQUENCE</scope>
</reference>
<sequence length="64" mass="6950">RAVHMAGRCIDCGLCEQACPADIPLRALYKKVADILATETGYRPGFQPDQKSPLNIIETSSSND</sequence>
<feature type="non-terminal residue" evidence="3">
    <location>
        <position position="1"/>
    </location>
</feature>
<dbReference type="AlphaFoldDB" id="D9PIT9"/>
<dbReference type="EMBL" id="ADZX01000454">
    <property type="protein sequence ID" value="EFK96527.1"/>
    <property type="molecule type" value="Genomic_DNA"/>
</dbReference>
<evidence type="ECO:0000259" key="2">
    <source>
        <dbReference type="PROSITE" id="PS51379"/>
    </source>
</evidence>
<comment type="caution">
    <text evidence="3">The sequence shown here is derived from an EMBL/GenBank/DDBJ whole genome shotgun (WGS) entry which is preliminary data.</text>
</comment>
<dbReference type="PROSITE" id="PS00198">
    <property type="entry name" value="4FE4S_FER_1"/>
    <property type="match status" value="1"/>
</dbReference>
<name>D9PIT9_9ZZZZ</name>
<feature type="domain" description="4Fe-4S ferredoxin-type" evidence="2">
    <location>
        <begin position="1"/>
        <end position="29"/>
    </location>
</feature>
<dbReference type="PROSITE" id="PS51379">
    <property type="entry name" value="4FE4S_FER_2"/>
    <property type="match status" value="1"/>
</dbReference>
<evidence type="ECO:0000256" key="1">
    <source>
        <dbReference type="SAM" id="MobiDB-lite"/>
    </source>
</evidence>
<protein>
    <submittedName>
        <fullName evidence="3">Protein containing 4Fe-4S binding domain</fullName>
    </submittedName>
</protein>
<gene>
    <name evidence="3" type="ORF">LDC_1447</name>
</gene>
<dbReference type="Gene3D" id="3.30.70.20">
    <property type="match status" value="1"/>
</dbReference>
<dbReference type="InterPro" id="IPR017900">
    <property type="entry name" value="4Fe4S_Fe_S_CS"/>
</dbReference>
<dbReference type="SUPFAM" id="SSF46548">
    <property type="entry name" value="alpha-helical ferredoxin"/>
    <property type="match status" value="1"/>
</dbReference>
<feature type="region of interest" description="Disordered" evidence="1">
    <location>
        <begin position="41"/>
        <end position="64"/>
    </location>
</feature>
<dbReference type="InterPro" id="IPR017896">
    <property type="entry name" value="4Fe4S_Fe-S-bd"/>
</dbReference>
<organism evidence="3">
    <name type="scientific">sediment metagenome</name>
    <dbReference type="NCBI Taxonomy" id="749907"/>
    <lineage>
        <taxon>unclassified sequences</taxon>
        <taxon>metagenomes</taxon>
        <taxon>ecological metagenomes</taxon>
    </lineage>
</organism>
<feature type="compositionally biased region" description="Polar residues" evidence="1">
    <location>
        <begin position="49"/>
        <end position="64"/>
    </location>
</feature>
<proteinExistence type="predicted"/>